<organism evidence="1">
    <name type="scientific">marine sediment metagenome</name>
    <dbReference type="NCBI Taxonomy" id="412755"/>
    <lineage>
        <taxon>unclassified sequences</taxon>
        <taxon>metagenomes</taxon>
        <taxon>ecological metagenomes</taxon>
    </lineage>
</organism>
<comment type="caution">
    <text evidence="1">The sequence shown here is derived from an EMBL/GenBank/DDBJ whole genome shotgun (WGS) entry which is preliminary data.</text>
</comment>
<protein>
    <submittedName>
        <fullName evidence="1">Uncharacterized protein</fullName>
    </submittedName>
</protein>
<name>A0A0F8ZP53_9ZZZZ</name>
<proteinExistence type="predicted"/>
<gene>
    <name evidence="1" type="ORF">LCGC14_2670670</name>
</gene>
<reference evidence="1" key="1">
    <citation type="journal article" date="2015" name="Nature">
        <title>Complex archaea that bridge the gap between prokaryotes and eukaryotes.</title>
        <authorList>
            <person name="Spang A."/>
            <person name="Saw J.H."/>
            <person name="Jorgensen S.L."/>
            <person name="Zaremba-Niedzwiedzka K."/>
            <person name="Martijn J."/>
            <person name="Lind A.E."/>
            <person name="van Eijk R."/>
            <person name="Schleper C."/>
            <person name="Guy L."/>
            <person name="Ettema T.J."/>
        </authorList>
    </citation>
    <scope>NUCLEOTIDE SEQUENCE</scope>
</reference>
<evidence type="ECO:0000313" key="1">
    <source>
        <dbReference type="EMBL" id="KKK95647.1"/>
    </source>
</evidence>
<sequence>MAGRDGPGLLVLAYAATLAGPMFQHGLIVRFAARDLLLVTAQFHNAGQSDQATRHVLAC</sequence>
<feature type="non-terminal residue" evidence="1">
    <location>
        <position position="59"/>
    </location>
</feature>
<dbReference type="AlphaFoldDB" id="A0A0F8ZP53"/>
<dbReference type="EMBL" id="LAZR01046818">
    <property type="protein sequence ID" value="KKK95647.1"/>
    <property type="molecule type" value="Genomic_DNA"/>
</dbReference>
<accession>A0A0F8ZP53</accession>